<dbReference type="Proteomes" id="UP000813385">
    <property type="component" value="Unassembled WGS sequence"/>
</dbReference>
<dbReference type="InterPro" id="IPR018392">
    <property type="entry name" value="LysM"/>
</dbReference>
<evidence type="ECO:0000313" key="8">
    <source>
        <dbReference type="Proteomes" id="UP000813385"/>
    </source>
</evidence>
<feature type="chain" id="PRO_5035453283" description="LysM domain-containing protein" evidence="5">
    <location>
        <begin position="17"/>
        <end position="454"/>
    </location>
</feature>
<evidence type="ECO:0000256" key="5">
    <source>
        <dbReference type="SAM" id="SignalP"/>
    </source>
</evidence>
<evidence type="ECO:0000259" key="6">
    <source>
        <dbReference type="PROSITE" id="PS51782"/>
    </source>
</evidence>
<feature type="domain" description="LysM" evidence="6">
    <location>
        <begin position="241"/>
        <end position="287"/>
    </location>
</feature>
<feature type="domain" description="LysM" evidence="6">
    <location>
        <begin position="405"/>
        <end position="451"/>
    </location>
</feature>
<evidence type="ECO:0000313" key="7">
    <source>
        <dbReference type="EMBL" id="KAH7369483.1"/>
    </source>
</evidence>
<sequence>MSCLLVGIFLLGLVAAQDSNNRLMGANPNLPIDPNTSTYCSWYWDNLDGQVLCSDILQAWQINLDDFRRWNPSINADCSNLQGGRSYCIEAWDEPDVPAVTTTTTGTSITQSQIVTTTTVVSTTQGETATTTTAGTSVQTPQPIQPGMVSNCNRFYFVKSGDRCDAIAASAGINLSQFHDWNPLIGTECVGIWANVNVCTGIIGLSPGTLTTITRASTTTAFTGITTPQPIQPGMVADCNRFYFVQTDDGCDAIAARNGISPAQFHAWNPQIGTSCAGLWANVNVCIGVIGSTPTTRPASVTTTTAGNGIATPTPIQPGVVSNCNRFYLVKTDDGCDAIAARHGISPAQFHAWNPQIGTSCAGLWANVNVCVGVVGSTPTTTLPPSNGVATPSPTQPNIVANCARFYFVKQDETCDTVAKINGITVAQLKEWNRNVGSNCGGLWANAYACVRLI</sequence>
<organism evidence="7 8">
    <name type="scientific">Plectosphaerella cucumerina</name>
    <dbReference type="NCBI Taxonomy" id="40658"/>
    <lineage>
        <taxon>Eukaryota</taxon>
        <taxon>Fungi</taxon>
        <taxon>Dikarya</taxon>
        <taxon>Ascomycota</taxon>
        <taxon>Pezizomycotina</taxon>
        <taxon>Sordariomycetes</taxon>
        <taxon>Hypocreomycetidae</taxon>
        <taxon>Glomerellales</taxon>
        <taxon>Plectosphaerellaceae</taxon>
        <taxon>Plectosphaerella</taxon>
    </lineage>
</organism>
<dbReference type="GO" id="GO:0008061">
    <property type="term" value="F:chitin binding"/>
    <property type="evidence" value="ECO:0007669"/>
    <property type="project" value="UniProtKB-KW"/>
</dbReference>
<feature type="domain" description="LysM" evidence="6">
    <location>
        <begin position="326"/>
        <end position="372"/>
    </location>
</feature>
<dbReference type="SMART" id="SM00257">
    <property type="entry name" value="LysM"/>
    <property type="match status" value="4"/>
</dbReference>
<comment type="similarity">
    <text evidence="4">Belongs to the secreted LysM effector family.</text>
</comment>
<name>A0A8K0TQ06_9PEZI</name>
<reference evidence="7" key="1">
    <citation type="journal article" date="2021" name="Nat. Commun.">
        <title>Genetic determinants of endophytism in the Arabidopsis root mycobiome.</title>
        <authorList>
            <person name="Mesny F."/>
            <person name="Miyauchi S."/>
            <person name="Thiergart T."/>
            <person name="Pickel B."/>
            <person name="Atanasova L."/>
            <person name="Karlsson M."/>
            <person name="Huettel B."/>
            <person name="Barry K.W."/>
            <person name="Haridas S."/>
            <person name="Chen C."/>
            <person name="Bauer D."/>
            <person name="Andreopoulos W."/>
            <person name="Pangilinan J."/>
            <person name="LaButti K."/>
            <person name="Riley R."/>
            <person name="Lipzen A."/>
            <person name="Clum A."/>
            <person name="Drula E."/>
            <person name="Henrissat B."/>
            <person name="Kohler A."/>
            <person name="Grigoriev I.V."/>
            <person name="Martin F.M."/>
            <person name="Hacquard S."/>
        </authorList>
    </citation>
    <scope>NUCLEOTIDE SEQUENCE</scope>
    <source>
        <strain evidence="7">MPI-CAGE-AT-0016</strain>
    </source>
</reference>
<dbReference type="SUPFAM" id="SSF54106">
    <property type="entry name" value="LysM domain"/>
    <property type="match status" value="4"/>
</dbReference>
<keyword evidence="1" id="KW-0147">Chitin-binding</keyword>
<dbReference type="CDD" id="cd00118">
    <property type="entry name" value="LysM"/>
    <property type="match status" value="5"/>
</dbReference>
<evidence type="ECO:0000256" key="3">
    <source>
        <dbReference type="ARBA" id="ARBA00023026"/>
    </source>
</evidence>
<dbReference type="PANTHER" id="PTHR34997:SF2">
    <property type="entry name" value="LYSM DOMAIN-CONTAINING PROTEIN-RELATED"/>
    <property type="match status" value="1"/>
</dbReference>
<proteinExistence type="inferred from homology"/>
<dbReference type="InterPro" id="IPR052210">
    <property type="entry name" value="LysM1-like"/>
</dbReference>
<comment type="caution">
    <text evidence="7">The sequence shown here is derived from an EMBL/GenBank/DDBJ whole genome shotgun (WGS) entry which is preliminary data.</text>
</comment>
<keyword evidence="2 5" id="KW-0732">Signal</keyword>
<dbReference type="Gene3D" id="3.10.350.10">
    <property type="entry name" value="LysM domain"/>
    <property type="match status" value="5"/>
</dbReference>
<evidence type="ECO:0000256" key="2">
    <source>
        <dbReference type="ARBA" id="ARBA00022729"/>
    </source>
</evidence>
<evidence type="ECO:0000256" key="4">
    <source>
        <dbReference type="ARBA" id="ARBA00044955"/>
    </source>
</evidence>
<feature type="signal peptide" evidence="5">
    <location>
        <begin position="1"/>
        <end position="16"/>
    </location>
</feature>
<keyword evidence="3" id="KW-0843">Virulence</keyword>
<protein>
    <recommendedName>
        <fullName evidence="6">LysM domain-containing protein</fullName>
    </recommendedName>
</protein>
<evidence type="ECO:0000256" key="1">
    <source>
        <dbReference type="ARBA" id="ARBA00022669"/>
    </source>
</evidence>
<feature type="domain" description="LysM" evidence="6">
    <location>
        <begin position="43"/>
        <end position="89"/>
    </location>
</feature>
<dbReference type="OrthoDB" id="2281372at2759"/>
<dbReference type="InterPro" id="IPR036779">
    <property type="entry name" value="LysM_dom_sf"/>
</dbReference>
<dbReference type="Pfam" id="PF01476">
    <property type="entry name" value="LysM"/>
    <property type="match status" value="4"/>
</dbReference>
<dbReference type="PROSITE" id="PS51782">
    <property type="entry name" value="LYSM"/>
    <property type="match status" value="5"/>
</dbReference>
<gene>
    <name evidence="7" type="ORF">B0T11DRAFT_338432</name>
</gene>
<dbReference type="EMBL" id="JAGPXD010000002">
    <property type="protein sequence ID" value="KAH7369483.1"/>
    <property type="molecule type" value="Genomic_DNA"/>
</dbReference>
<dbReference type="AlphaFoldDB" id="A0A8K0TQ06"/>
<keyword evidence="8" id="KW-1185">Reference proteome</keyword>
<accession>A0A8K0TQ06</accession>
<dbReference type="PANTHER" id="PTHR34997">
    <property type="entry name" value="AM15"/>
    <property type="match status" value="1"/>
</dbReference>
<feature type="domain" description="LysM" evidence="6">
    <location>
        <begin position="154"/>
        <end position="200"/>
    </location>
</feature>